<reference evidence="2 3" key="1">
    <citation type="submission" date="2011-12" db="EMBL/GenBank/DDBJ databases">
        <title>Whole genome shotgun sequence of Arthrobacter globiformis NBRC 12137.</title>
        <authorList>
            <person name="Miyazawa S."/>
            <person name="Hosoyama A."/>
            <person name="Tsuchikane K."/>
            <person name="Katsumata H."/>
            <person name="Yamazaki S."/>
            <person name="Fujita N."/>
        </authorList>
    </citation>
    <scope>NUCLEOTIDE SEQUENCE [LARGE SCALE GENOMIC DNA]</scope>
    <source>
        <strain evidence="2 3">NBRC 12137</strain>
    </source>
</reference>
<dbReference type="AlphaFoldDB" id="H0QKG2"/>
<dbReference type="RefSeq" id="WP_003800112.1">
    <property type="nucleotide sequence ID" value="NZ_BAEG01000037.1"/>
</dbReference>
<comment type="caution">
    <text evidence="2">The sequence shown here is derived from an EMBL/GenBank/DDBJ whole genome shotgun (WGS) entry which is preliminary data.</text>
</comment>
<dbReference type="EMBL" id="BAEG01000037">
    <property type="protein sequence ID" value="GAB13161.1"/>
    <property type="molecule type" value="Genomic_DNA"/>
</dbReference>
<keyword evidence="3" id="KW-1185">Reference proteome</keyword>
<accession>H0QKG2</accession>
<organism evidence="2 3">
    <name type="scientific">Arthrobacter globiformis (strain ATCC 8010 / DSM 20124 / JCM 1332 / NBRC 12137 / NCIMB 8907 / NRRL B-2979 / 168)</name>
    <dbReference type="NCBI Taxonomy" id="1077972"/>
    <lineage>
        <taxon>Bacteria</taxon>
        <taxon>Bacillati</taxon>
        <taxon>Actinomycetota</taxon>
        <taxon>Actinomycetes</taxon>
        <taxon>Micrococcales</taxon>
        <taxon>Micrococcaceae</taxon>
        <taxon>Arthrobacter</taxon>
    </lineage>
</organism>
<proteinExistence type="predicted"/>
<evidence type="ECO:0000256" key="1">
    <source>
        <dbReference type="SAM" id="MobiDB-lite"/>
    </source>
</evidence>
<evidence type="ECO:0000313" key="3">
    <source>
        <dbReference type="Proteomes" id="UP000003828"/>
    </source>
</evidence>
<gene>
    <name evidence="2" type="ORF">ARGLB_037_00090</name>
</gene>
<dbReference type="OrthoDB" id="4954643at2"/>
<protein>
    <recommendedName>
        <fullName evidence="4">Ribosomal protein L7/L12 C-terminal domain-containing protein</fullName>
    </recommendedName>
</protein>
<name>H0QKG2_ARTG1</name>
<feature type="region of interest" description="Disordered" evidence="1">
    <location>
        <begin position="68"/>
        <end position="111"/>
    </location>
</feature>
<sequence>MGDVLTVLVPALVLAAVLWALATALKPRDGGMSDADRYQLDLARRSQAHYAAQVQAAMTARARIEAAALPSQNRQQQIQQHDHRQAPPPGHAGHDPGHLPDYPHGSYPAALGPGTMLNPQLALQLQTLVRNGQKLQAIRLLRQATHSNLLTAKQYVDRL</sequence>
<evidence type="ECO:0000313" key="2">
    <source>
        <dbReference type="EMBL" id="GAB13161.1"/>
    </source>
</evidence>
<evidence type="ECO:0008006" key="4">
    <source>
        <dbReference type="Google" id="ProtNLM"/>
    </source>
</evidence>
<dbReference type="Proteomes" id="UP000003828">
    <property type="component" value="Unassembled WGS sequence"/>
</dbReference>
<feature type="compositionally biased region" description="Low complexity" evidence="1">
    <location>
        <begin position="68"/>
        <end position="79"/>
    </location>
</feature>